<organism evidence="5 6">
    <name type="scientific">Hypocrea atroviridis (strain ATCC 20476 / IMI 206040)</name>
    <name type="common">Trichoderma atroviride</name>
    <dbReference type="NCBI Taxonomy" id="452589"/>
    <lineage>
        <taxon>Eukaryota</taxon>
        <taxon>Fungi</taxon>
        <taxon>Dikarya</taxon>
        <taxon>Ascomycota</taxon>
        <taxon>Pezizomycotina</taxon>
        <taxon>Sordariomycetes</taxon>
        <taxon>Hypocreomycetidae</taxon>
        <taxon>Hypocreales</taxon>
        <taxon>Hypocreaceae</taxon>
        <taxon>Trichoderma</taxon>
    </lineage>
</organism>
<dbReference type="Pfam" id="PF12796">
    <property type="entry name" value="Ank_2"/>
    <property type="match status" value="1"/>
</dbReference>
<keyword evidence="6" id="KW-1185">Reference proteome</keyword>
<dbReference type="PANTHER" id="PTHR24126:SF14">
    <property type="entry name" value="ANK_REP_REGION DOMAIN-CONTAINING PROTEIN"/>
    <property type="match status" value="1"/>
</dbReference>
<dbReference type="SMART" id="SM00248">
    <property type="entry name" value="ANK"/>
    <property type="match status" value="6"/>
</dbReference>
<feature type="repeat" description="ANK" evidence="3">
    <location>
        <begin position="547"/>
        <end position="579"/>
    </location>
</feature>
<accession>G9P4X6</accession>
<dbReference type="OrthoDB" id="194358at2759"/>
<dbReference type="GeneID" id="25783495"/>
<dbReference type="SUPFAM" id="SSF48403">
    <property type="entry name" value="Ankyrin repeat"/>
    <property type="match status" value="1"/>
</dbReference>
<dbReference type="PROSITE" id="PS50297">
    <property type="entry name" value="ANK_REP_REGION"/>
    <property type="match status" value="3"/>
</dbReference>
<evidence type="ECO:0000256" key="1">
    <source>
        <dbReference type="ARBA" id="ARBA00022737"/>
    </source>
</evidence>
<keyword evidence="2 3" id="KW-0040">ANK repeat</keyword>
<evidence type="ECO:0000256" key="3">
    <source>
        <dbReference type="PROSITE-ProRule" id="PRU00023"/>
    </source>
</evidence>
<dbReference type="OMA" id="ANERTWP"/>
<dbReference type="EMBL" id="ABDG02000027">
    <property type="protein sequence ID" value="EHK42058.1"/>
    <property type="molecule type" value="Genomic_DNA"/>
</dbReference>
<protein>
    <submittedName>
        <fullName evidence="5">Ankyrin repeat-containing protein</fullName>
    </submittedName>
</protein>
<dbReference type="STRING" id="452589.G9P4X6"/>
<reference evidence="5 6" key="1">
    <citation type="journal article" date="2011" name="Genome Biol.">
        <title>Comparative genome sequence analysis underscores mycoparasitism as the ancestral life style of Trichoderma.</title>
        <authorList>
            <person name="Kubicek C.P."/>
            <person name="Herrera-Estrella A."/>
            <person name="Seidl-Seiboth V."/>
            <person name="Martinez D.A."/>
            <person name="Druzhinina I.S."/>
            <person name="Thon M."/>
            <person name="Zeilinger S."/>
            <person name="Casas-Flores S."/>
            <person name="Horwitz B.A."/>
            <person name="Mukherjee P.K."/>
            <person name="Mukherjee M."/>
            <person name="Kredics L."/>
            <person name="Alcaraz L.D."/>
            <person name="Aerts A."/>
            <person name="Antal Z."/>
            <person name="Atanasova L."/>
            <person name="Cervantes-Badillo M.G."/>
            <person name="Challacombe J."/>
            <person name="Chertkov O."/>
            <person name="McCluskey K."/>
            <person name="Coulpier F."/>
            <person name="Deshpande N."/>
            <person name="von Doehren H."/>
            <person name="Ebbole D.J."/>
            <person name="Esquivel-Naranjo E.U."/>
            <person name="Fekete E."/>
            <person name="Flipphi M."/>
            <person name="Glaser F."/>
            <person name="Gomez-Rodriguez E.Y."/>
            <person name="Gruber S."/>
            <person name="Han C."/>
            <person name="Henrissat B."/>
            <person name="Hermosa R."/>
            <person name="Hernandez-Onate M."/>
            <person name="Karaffa L."/>
            <person name="Kosti I."/>
            <person name="Le Crom S."/>
            <person name="Lindquist E."/>
            <person name="Lucas S."/>
            <person name="Luebeck M."/>
            <person name="Luebeck P.S."/>
            <person name="Margeot A."/>
            <person name="Metz B."/>
            <person name="Misra M."/>
            <person name="Nevalainen H."/>
            <person name="Omann M."/>
            <person name="Packer N."/>
            <person name="Perrone G."/>
            <person name="Uresti-Rivera E.E."/>
            <person name="Salamov A."/>
            <person name="Schmoll M."/>
            <person name="Seiboth B."/>
            <person name="Shapiro H."/>
            <person name="Sukno S."/>
            <person name="Tamayo-Ramos J.A."/>
            <person name="Tisch D."/>
            <person name="Wiest A."/>
            <person name="Wilkinson H.H."/>
            <person name="Zhang M."/>
            <person name="Coutinho P.M."/>
            <person name="Kenerley C.M."/>
            <person name="Monte E."/>
            <person name="Baker S.E."/>
            <person name="Grigoriev I.V."/>
        </authorList>
    </citation>
    <scope>NUCLEOTIDE SEQUENCE [LARGE SCALE GENOMIC DNA]</scope>
    <source>
        <strain evidence="6">ATCC 20476 / IMI 206040</strain>
    </source>
</reference>
<dbReference type="Pfam" id="PF00023">
    <property type="entry name" value="Ank"/>
    <property type="match status" value="1"/>
</dbReference>
<dbReference type="Gene3D" id="1.25.40.20">
    <property type="entry name" value="Ankyrin repeat-containing domain"/>
    <property type="match status" value="1"/>
</dbReference>
<evidence type="ECO:0000256" key="4">
    <source>
        <dbReference type="SAM" id="MobiDB-lite"/>
    </source>
</evidence>
<feature type="compositionally biased region" description="Polar residues" evidence="4">
    <location>
        <begin position="183"/>
        <end position="195"/>
    </location>
</feature>
<dbReference type="HOGENOM" id="CLU_314783_0_0_1"/>
<evidence type="ECO:0000313" key="5">
    <source>
        <dbReference type="EMBL" id="EHK42058.1"/>
    </source>
</evidence>
<feature type="repeat" description="ANK" evidence="3">
    <location>
        <begin position="514"/>
        <end position="546"/>
    </location>
</feature>
<dbReference type="Proteomes" id="UP000005426">
    <property type="component" value="Unassembled WGS sequence"/>
</dbReference>
<dbReference type="PROSITE" id="PS50088">
    <property type="entry name" value="ANK_REPEAT"/>
    <property type="match status" value="3"/>
</dbReference>
<dbReference type="AlphaFoldDB" id="G9P4X6"/>
<gene>
    <name evidence="5" type="ORF">TRIATDRAFT_32004</name>
</gene>
<keyword evidence="1" id="KW-0677">Repeat</keyword>
<dbReference type="PANTHER" id="PTHR24126">
    <property type="entry name" value="ANKYRIN REPEAT, PH AND SEC7 DOMAIN CONTAINING PROTEIN SECG-RELATED"/>
    <property type="match status" value="1"/>
</dbReference>
<dbReference type="eggNOG" id="KOG4177">
    <property type="taxonomic scope" value="Eukaryota"/>
</dbReference>
<evidence type="ECO:0000313" key="6">
    <source>
        <dbReference type="Proteomes" id="UP000005426"/>
    </source>
</evidence>
<sequence length="885" mass="98189">MEEDYFAILDCVKGDRDVHLCPALHLRRLSEDQYGRLRPKTKHFKRPVSSSYQGEEGYRSVYIRQQPVYYHLPQFRLSPLNVESGLGFSDGARYRLFDKYPARYWNSATMTLSVRYSPKLQAMGVFRFQSIDKSSEKVDVVVGLRRLNTMEWEGWCFQLAYRDESLEHVFQEINKKIEKTTRKSNNSEMTSSTLRDSLGEDSTLASSATVEGVQLQGRLYISISVIPRAELLAESATFQISTNAIELSRCNQTVKSTSSNSGARAMTEVYCWSSSSQFGLDPSSPLMWMVQPVRVTSLSGDGAFMKPLYDFMSQLQQKKIKGGSNNTLSAIEQLAEALFLRDLDRAMTLIKFKVPDINSRTTDEYGFAPLHWAVAGGSSDCITLLRKNGAECKIFTESGLSPAHIAALCNNSVWSALAHLNDEGEAAWLANERTWPFSETPLHLAAASTPDTELGEQFFQELLDWSWVPTGPNPRNIFEETPLHRAAAGNNASAIEALVAFSPWGFNIDNVDQYGRTSLWHAAAAGACKAIKSLIRLGASVNLTDDLGRSPLHAACRGGHDDAVKLLRQHGARSDIETNSLNLLPMHLAAMFGYVDCLTLFLDPSWRIVSQASLDKAVQIAASFGKQACVESLCQYGANPYVAFEYYLRPSDGHAVVVEKEADAYTAARSEQQWHIVSYFNTSKALRDLQKRVYPIEGQLGTDNSMPSFSAPIDALPPKGESEPAYILSEPYYGNPAHENAPAPDTMPHASNNPHYPIAPNTDTPLHGNLPVSVSPYAPRQRPPQAYESLGQQSSANLPARANPWSSAPLSQSKRLQELVNPQGGYRYQSAPSQERPIISVYASAPAAENWPLGQGNSYGRSASGPTSWFHAMWRHKVLEKRRGR</sequence>
<feature type="repeat" description="ANK" evidence="3">
    <location>
        <begin position="365"/>
        <end position="397"/>
    </location>
</feature>
<feature type="region of interest" description="Disordered" evidence="4">
    <location>
        <begin position="720"/>
        <end position="810"/>
    </location>
</feature>
<evidence type="ECO:0000256" key="2">
    <source>
        <dbReference type="ARBA" id="ARBA00023043"/>
    </source>
</evidence>
<name>G9P4X6_HYPAI</name>
<dbReference type="InterPro" id="IPR036770">
    <property type="entry name" value="Ankyrin_rpt-contain_sf"/>
</dbReference>
<feature type="region of interest" description="Disordered" evidence="4">
    <location>
        <begin position="181"/>
        <end position="200"/>
    </location>
</feature>
<dbReference type="InterPro" id="IPR002110">
    <property type="entry name" value="Ankyrin_rpt"/>
</dbReference>
<dbReference type="KEGG" id="tatv:25783495"/>
<proteinExistence type="predicted"/>
<comment type="caution">
    <text evidence="5">The sequence shown here is derived from an EMBL/GenBank/DDBJ whole genome shotgun (WGS) entry which is preliminary data.</text>
</comment>